<gene>
    <name evidence="1" type="ORF">GCK32_005615</name>
</gene>
<protein>
    <submittedName>
        <fullName evidence="1">Uncharacterized protein</fullName>
    </submittedName>
</protein>
<name>A0AAN8GF02_TRICO</name>
<evidence type="ECO:0000313" key="1">
    <source>
        <dbReference type="EMBL" id="KAK5986003.1"/>
    </source>
</evidence>
<sequence length="100" mass="11862">MHSYKWSFKDLTARWEDGIEEFSRMTGQTLILMSKCTVDIIADGELVFTRFMDWKFLRDMEERTALRKMERINAVLFESEADETRADETTVYDAVYRSEG</sequence>
<comment type="caution">
    <text evidence="1">The sequence shown here is derived from an EMBL/GenBank/DDBJ whole genome shotgun (WGS) entry which is preliminary data.</text>
</comment>
<dbReference type="AlphaFoldDB" id="A0AAN8GF02"/>
<accession>A0AAN8GF02</accession>
<reference evidence="1 2" key="1">
    <citation type="submission" date="2019-10" db="EMBL/GenBank/DDBJ databases">
        <title>Assembly and Annotation for the nematode Trichostrongylus colubriformis.</title>
        <authorList>
            <person name="Martin J."/>
        </authorList>
    </citation>
    <scope>NUCLEOTIDE SEQUENCE [LARGE SCALE GENOMIC DNA]</scope>
    <source>
        <strain evidence="1">G859</strain>
        <tissue evidence="1">Whole worm</tissue>
    </source>
</reference>
<keyword evidence="2" id="KW-1185">Reference proteome</keyword>
<dbReference type="Proteomes" id="UP001331761">
    <property type="component" value="Unassembled WGS sequence"/>
</dbReference>
<dbReference type="EMBL" id="WIXE01001091">
    <property type="protein sequence ID" value="KAK5986003.1"/>
    <property type="molecule type" value="Genomic_DNA"/>
</dbReference>
<evidence type="ECO:0000313" key="2">
    <source>
        <dbReference type="Proteomes" id="UP001331761"/>
    </source>
</evidence>
<proteinExistence type="predicted"/>
<organism evidence="1 2">
    <name type="scientific">Trichostrongylus colubriformis</name>
    <name type="common">Black scour worm</name>
    <dbReference type="NCBI Taxonomy" id="6319"/>
    <lineage>
        <taxon>Eukaryota</taxon>
        <taxon>Metazoa</taxon>
        <taxon>Ecdysozoa</taxon>
        <taxon>Nematoda</taxon>
        <taxon>Chromadorea</taxon>
        <taxon>Rhabditida</taxon>
        <taxon>Rhabditina</taxon>
        <taxon>Rhabditomorpha</taxon>
        <taxon>Strongyloidea</taxon>
        <taxon>Trichostrongylidae</taxon>
        <taxon>Trichostrongylus</taxon>
    </lineage>
</organism>